<dbReference type="Pfam" id="PF22124">
    <property type="entry name" value="Glyco_hydro_95_cat"/>
    <property type="match status" value="1"/>
</dbReference>
<dbReference type="OMA" id="HEGYIRI"/>
<dbReference type="InterPro" id="IPR054363">
    <property type="entry name" value="GH95_cat"/>
</dbReference>
<dbReference type="GO" id="GO:0005975">
    <property type="term" value="P:carbohydrate metabolic process"/>
    <property type="evidence" value="ECO:0007669"/>
    <property type="project" value="InterPro"/>
</dbReference>
<dbReference type="Gene3D" id="1.50.10.10">
    <property type="match status" value="1"/>
</dbReference>
<dbReference type="OrthoDB" id="207291at2759"/>
<name>F0XVK6_AURAN</name>
<organism evidence="4">
    <name type="scientific">Aureococcus anophagefferens</name>
    <name type="common">Harmful bloom alga</name>
    <dbReference type="NCBI Taxonomy" id="44056"/>
    <lineage>
        <taxon>Eukaryota</taxon>
        <taxon>Sar</taxon>
        <taxon>Stramenopiles</taxon>
        <taxon>Ochrophyta</taxon>
        <taxon>Pelagophyceae</taxon>
        <taxon>Pelagomonadales</taxon>
        <taxon>Pelagomonadaceae</taxon>
        <taxon>Aureococcus</taxon>
    </lineage>
</organism>
<evidence type="ECO:0000313" key="3">
    <source>
        <dbReference type="EMBL" id="EGB13125.1"/>
    </source>
</evidence>
<dbReference type="InterPro" id="IPR033122">
    <property type="entry name" value="LETM1-like_RBD"/>
</dbReference>
<dbReference type="AlphaFoldDB" id="F0XVK6"/>
<dbReference type="InterPro" id="IPR008928">
    <property type="entry name" value="6-hairpin_glycosidase_sf"/>
</dbReference>
<dbReference type="GO" id="GO:0043022">
    <property type="term" value="F:ribosome binding"/>
    <property type="evidence" value="ECO:0007669"/>
    <property type="project" value="InterPro"/>
</dbReference>
<evidence type="ECO:0000313" key="4">
    <source>
        <dbReference type="Proteomes" id="UP000002729"/>
    </source>
</evidence>
<accession>F0XVK6</accession>
<feature type="domain" description="Letm1 RBD" evidence="1">
    <location>
        <begin position="983"/>
        <end position="1233"/>
    </location>
</feature>
<sequence length="1253" mass="133131">MALRFVLVAVAAATPPSRVDDAFQWNATPKCAPCRVVPDGPIVGNGDLGVVIGGSPGTALGPPGGAPGGDEALGLYFGKNDYWGWPDALTFHASFMHFSPGFVLLGVAGETLPAFTASQTISNATLAARVSNADVSIEMSNARVLLENVLVADVVATCAGAAAELNLTIGSDNLFAMPLVLNASTPALEKASVKDDGWRAPLMVPCTTSQIVFNSERAFAVDASGFLRGAAGQCVALRHGSPVAAPCDNTTRWRLRADGRVESPEGTSCLAAKDTGVDAACPPHSYYTDANATGACQSSKYVVAVGACDAATRWSLNDDGFLEDADSGRCLALAPRLESNGVAVAARLLREGVALDARKSAPAPDGRSRSFLYDVSCGERLALRVAVLSERDAEDPLAAAVAAAAVETENASATAAFWEDYWTQVTSLSLDAHPDLERYFYASLYLQRGAMRVGKTPPALWGPYSTTDFPGWSDDVTLDYNFEANYWATTMLNAPELAAQYNDFILKESRLVELARRRAALEDWSLGGWPDVAGAEVSGMSSRASDFGGFGGFAFVSCTGAFRGMECCFDDGTRFVAGLVATPMLSYYDGTRDEAFLEEQLVPYLRGVAEFYESYAVDGDLPFTCAQETCNSDPKVAQHNNHQDLAYARMVYQRLIDFGDDVERWSRSLAALAPFPLANASRGRVFAEAVNAGPAQPAPDSNAAYAITHLAAIWPGRLVDAASARVDRELLSVARNTVALVNDVTDFAPGNGFVLNWPASALVVDGRDAGALWANLSAAYARRATPNGWPDLGGGGLEQNGALAAVGFALARVVDGGVLRLFAGWPDDAPAAFERLRVDGAFLLSASREARAPLARLAVRAERGGDLRIPADAFAAAALCDASGPLPRADDAACDACFHLATEAGGTYVVRASLNGSAAPTLTGLRPAPDMELMAPSDIPFPDVSTETRRDAIKAYFKGAKQLWADVKLWRALRQRHQPLHRLTWREHKVQANAPKHALRMLPLLANPLPPPFGLVLIGVAATMPRTLLTPQFWTDGQCYAFARKDGEGARRRHAKLLEELTRKTSQGRAPTAAPLPGDVVAEPAAAAEGGGAAPDLGSLGSVADAFCDGGGLALEDLSRRHLIRLARCARPRPKGRFGLRFTRNRKIRAVLAAAAAAAKAEDDALDADLSTPDGDVCLSNRELLEVCGARGIRVDGTHGARLARLKFWLQARRLLLRSSPEQPPPSLLLHLPALLSTLLEQTHAEDLAKELR</sequence>
<feature type="domain" description="Glycosyl hydrolase family 95 catalytic" evidence="2">
    <location>
        <begin position="434"/>
        <end position="633"/>
    </location>
</feature>
<dbReference type="KEGG" id="aaf:AURANDRAFT_60573"/>
<dbReference type="GeneID" id="20223071"/>
<dbReference type="EMBL" id="GL833120">
    <property type="protein sequence ID" value="EGB13125.1"/>
    <property type="molecule type" value="Genomic_DNA"/>
</dbReference>
<dbReference type="Proteomes" id="UP000002729">
    <property type="component" value="Unassembled WGS sequence"/>
</dbReference>
<reference evidence="3 4" key="1">
    <citation type="journal article" date="2011" name="Proc. Natl. Acad. Sci. U.S.A.">
        <title>Niche of harmful alga Aureococcus anophagefferens revealed through ecogenomics.</title>
        <authorList>
            <person name="Gobler C.J."/>
            <person name="Berry D.L."/>
            <person name="Dyhrman S.T."/>
            <person name="Wilhelm S.W."/>
            <person name="Salamov A."/>
            <person name="Lobanov A.V."/>
            <person name="Zhang Y."/>
            <person name="Collier J.L."/>
            <person name="Wurch L.L."/>
            <person name="Kustka A.B."/>
            <person name="Dill B.D."/>
            <person name="Shah M."/>
            <person name="VerBerkmoes N.C."/>
            <person name="Kuo A."/>
            <person name="Terry A."/>
            <person name="Pangilinan J."/>
            <person name="Lindquist E.A."/>
            <person name="Lucas S."/>
            <person name="Paulsen I.T."/>
            <person name="Hattenrath-Lehmann T.K."/>
            <person name="Talmage S.C."/>
            <person name="Walker E.A."/>
            <person name="Koch F."/>
            <person name="Burson A.M."/>
            <person name="Marcoval M.A."/>
            <person name="Tang Y.Z."/>
            <person name="Lecleir G.R."/>
            <person name="Coyne K.J."/>
            <person name="Berg G.M."/>
            <person name="Bertrand E.M."/>
            <person name="Saito M.A."/>
            <person name="Gladyshev V.N."/>
            <person name="Grigoriev I.V."/>
        </authorList>
    </citation>
    <scope>NUCLEOTIDE SEQUENCE [LARGE SCALE GENOMIC DNA]</scope>
    <source>
        <strain evidence="4">CCMP 1984</strain>
    </source>
</reference>
<dbReference type="SUPFAM" id="SSF48208">
    <property type="entry name" value="Six-hairpin glycosidases"/>
    <property type="match status" value="1"/>
</dbReference>
<gene>
    <name evidence="3" type="ORF">AURANDRAFT_60573</name>
</gene>
<dbReference type="InterPro" id="IPR012341">
    <property type="entry name" value="6hp_glycosidase-like_sf"/>
</dbReference>
<evidence type="ECO:0000259" key="2">
    <source>
        <dbReference type="Pfam" id="PF22124"/>
    </source>
</evidence>
<dbReference type="InParanoid" id="F0XVK6"/>
<proteinExistence type="predicted"/>
<keyword evidence="4" id="KW-1185">Reference proteome</keyword>
<dbReference type="RefSeq" id="XP_009032722.1">
    <property type="nucleotide sequence ID" value="XM_009034474.1"/>
</dbReference>
<protein>
    <submittedName>
        <fullName evidence="3">Uncharacterized protein</fullName>
    </submittedName>
</protein>
<dbReference type="Pfam" id="PF07766">
    <property type="entry name" value="LETM1_RBD"/>
    <property type="match status" value="1"/>
</dbReference>
<dbReference type="Gene3D" id="2.80.10.50">
    <property type="match status" value="1"/>
</dbReference>
<evidence type="ECO:0000259" key="1">
    <source>
        <dbReference type="Pfam" id="PF07766"/>
    </source>
</evidence>